<dbReference type="InterPro" id="IPR004843">
    <property type="entry name" value="Calcineurin-like_PHP"/>
</dbReference>
<sequence length="210" mass="24276">MKIVLISDTHNKHQFIKDAELPLGDVIIHAGDVTNKGNSIETTSFLNWFSNLPHKHKIFIAGNHDFLFEKKKQEEIAKLIPDNVIYLENSGVKIEGFQFWGSPDQPAFYQWAFNKTTTERRESFAKIPTHTDVLITHCPPFRILDETKDGDDVGCKILREKVKEVKPKLHVFGHIHEAYGEKSFNKTHFVNASLVDEYYVRKNKPIVFEL</sequence>
<dbReference type="PANTHER" id="PTHR12905:SF0">
    <property type="entry name" value="CALCINEURIN-LIKE PHOSPHOESTERASE DOMAIN-CONTAINING PROTEIN"/>
    <property type="match status" value="1"/>
</dbReference>
<dbReference type="Proteomes" id="UP000037716">
    <property type="component" value="Unassembled WGS sequence"/>
</dbReference>
<comment type="caution">
    <text evidence="2">The sequence shown here is derived from an EMBL/GenBank/DDBJ whole genome shotgun (WGS) entry which is preliminary data.</text>
</comment>
<dbReference type="AlphaFoldDB" id="A0A0N0CEV9"/>
<dbReference type="InterPro" id="IPR029052">
    <property type="entry name" value="Metallo-depent_PP-like"/>
</dbReference>
<dbReference type="InterPro" id="IPR051693">
    <property type="entry name" value="UPF0046_metallophosphoest"/>
</dbReference>
<dbReference type="PATRIC" id="fig|1300348.6.peg.505"/>
<evidence type="ECO:0000313" key="5">
    <source>
        <dbReference type="Proteomes" id="UP000183071"/>
    </source>
</evidence>
<evidence type="ECO:0000313" key="4">
    <source>
        <dbReference type="Proteomes" id="UP000037716"/>
    </source>
</evidence>
<feature type="domain" description="Calcineurin-like phosphoesterase" evidence="1">
    <location>
        <begin position="1"/>
        <end position="177"/>
    </location>
</feature>
<name>A0A0N0CEV9_9FLAO</name>
<reference evidence="2 4" key="1">
    <citation type="submission" date="2015-07" db="EMBL/GenBank/DDBJ databases">
        <title>Genome of Polaribacter dokdonenesis DSW-5, isolated from seawater off Dokdo in Korea.</title>
        <authorList>
            <person name="Yoon K."/>
            <person name="Song J.Y."/>
            <person name="Kim J.F."/>
        </authorList>
    </citation>
    <scope>NUCLEOTIDE SEQUENCE [LARGE SCALE GENOMIC DNA]</scope>
    <source>
        <strain evidence="2 4">DSW-5</strain>
    </source>
</reference>
<gene>
    <name evidence="2" type="ORF">I602_507</name>
    <name evidence="3" type="ORF">SAMN05444353_1277</name>
</gene>
<dbReference type="Pfam" id="PF00149">
    <property type="entry name" value="Metallophos"/>
    <property type="match status" value="1"/>
</dbReference>
<keyword evidence="5" id="KW-1185">Reference proteome</keyword>
<dbReference type="Proteomes" id="UP000183071">
    <property type="component" value="Unassembled WGS sequence"/>
</dbReference>
<evidence type="ECO:0000313" key="2">
    <source>
        <dbReference type="EMBL" id="KOY50947.1"/>
    </source>
</evidence>
<organism evidence="2 4">
    <name type="scientific">Polaribacter dokdonensis DSW-5</name>
    <dbReference type="NCBI Taxonomy" id="1300348"/>
    <lineage>
        <taxon>Bacteria</taxon>
        <taxon>Pseudomonadati</taxon>
        <taxon>Bacteroidota</taxon>
        <taxon>Flavobacteriia</taxon>
        <taxon>Flavobacteriales</taxon>
        <taxon>Flavobacteriaceae</taxon>
    </lineage>
</organism>
<dbReference type="EMBL" id="FNUE01000001">
    <property type="protein sequence ID" value="SEE22207.1"/>
    <property type="molecule type" value="Genomic_DNA"/>
</dbReference>
<evidence type="ECO:0000259" key="1">
    <source>
        <dbReference type="Pfam" id="PF00149"/>
    </source>
</evidence>
<evidence type="ECO:0000313" key="3">
    <source>
        <dbReference type="EMBL" id="SEE22207.1"/>
    </source>
</evidence>
<dbReference type="PANTHER" id="PTHR12905">
    <property type="entry name" value="METALLOPHOSPHOESTERASE"/>
    <property type="match status" value="1"/>
</dbReference>
<dbReference type="CDD" id="cd07379">
    <property type="entry name" value="MPP_239FB"/>
    <property type="match status" value="1"/>
</dbReference>
<proteinExistence type="predicted"/>
<dbReference type="GO" id="GO:0016787">
    <property type="term" value="F:hydrolase activity"/>
    <property type="evidence" value="ECO:0007669"/>
    <property type="project" value="InterPro"/>
</dbReference>
<dbReference type="EMBL" id="LGBR01000001">
    <property type="protein sequence ID" value="KOY50947.1"/>
    <property type="molecule type" value="Genomic_DNA"/>
</dbReference>
<dbReference type="OrthoDB" id="332939at2"/>
<dbReference type="SUPFAM" id="SSF56300">
    <property type="entry name" value="Metallo-dependent phosphatases"/>
    <property type="match status" value="1"/>
</dbReference>
<dbReference type="RefSeq" id="WP_053973185.1">
    <property type="nucleotide sequence ID" value="NZ_FNUE01000001.1"/>
</dbReference>
<accession>A0A0N0CEV9</accession>
<protein>
    <submittedName>
        <fullName evidence="2">Calcineurin-like phosphoesterase</fullName>
    </submittedName>
    <submittedName>
        <fullName evidence="3">Predicted phosphoesterase</fullName>
    </submittedName>
</protein>
<dbReference type="Gene3D" id="3.60.21.10">
    <property type="match status" value="1"/>
</dbReference>
<reference evidence="3 5" key="2">
    <citation type="submission" date="2016-10" db="EMBL/GenBank/DDBJ databases">
        <authorList>
            <person name="Varghese N."/>
            <person name="Submissions S."/>
        </authorList>
    </citation>
    <scope>NUCLEOTIDE SEQUENCE [LARGE SCALE GENOMIC DNA]</scope>
    <source>
        <strain evidence="3 5">DSW-5</strain>
    </source>
</reference>